<dbReference type="PANTHER" id="PTHR25465:SF5">
    <property type="entry name" value="E3 UBIQUITIN_ISG15 LIGASE TRIM25-RELATED"/>
    <property type="match status" value="1"/>
</dbReference>
<dbReference type="SMART" id="SM00449">
    <property type="entry name" value="SPRY"/>
    <property type="match status" value="1"/>
</dbReference>
<dbReference type="Pfam" id="PF00622">
    <property type="entry name" value="SPRY"/>
    <property type="match status" value="1"/>
</dbReference>
<reference evidence="5" key="1">
    <citation type="submission" date="2020-03" db="EMBL/GenBank/DDBJ databases">
        <authorList>
            <person name="Weist P."/>
        </authorList>
    </citation>
    <scope>NUCLEOTIDE SEQUENCE</scope>
</reference>
<organism evidence="5 6">
    <name type="scientific">Pleuronectes platessa</name>
    <name type="common">European plaice</name>
    <dbReference type="NCBI Taxonomy" id="8262"/>
    <lineage>
        <taxon>Eukaryota</taxon>
        <taxon>Metazoa</taxon>
        <taxon>Chordata</taxon>
        <taxon>Craniata</taxon>
        <taxon>Vertebrata</taxon>
        <taxon>Euteleostomi</taxon>
        <taxon>Actinopterygii</taxon>
        <taxon>Neopterygii</taxon>
        <taxon>Teleostei</taxon>
        <taxon>Neoteleostei</taxon>
        <taxon>Acanthomorphata</taxon>
        <taxon>Carangaria</taxon>
        <taxon>Pleuronectiformes</taxon>
        <taxon>Pleuronectoidei</taxon>
        <taxon>Pleuronectidae</taxon>
        <taxon>Pleuronectes</taxon>
    </lineage>
</organism>
<dbReference type="InterPro" id="IPR001870">
    <property type="entry name" value="B30.2/SPRY"/>
</dbReference>
<keyword evidence="2" id="KW-0863">Zinc-finger</keyword>
<proteinExistence type="predicted"/>
<dbReference type="PROSITE" id="PS50188">
    <property type="entry name" value="B302_SPRY"/>
    <property type="match status" value="1"/>
</dbReference>
<protein>
    <recommendedName>
        <fullName evidence="4">B30.2/SPRY domain-containing protein</fullName>
    </recommendedName>
</protein>
<feature type="domain" description="B30.2/SPRY" evidence="4">
    <location>
        <begin position="1"/>
        <end position="210"/>
    </location>
</feature>
<evidence type="ECO:0000313" key="6">
    <source>
        <dbReference type="Proteomes" id="UP001153269"/>
    </source>
</evidence>
<dbReference type="InterPro" id="IPR013320">
    <property type="entry name" value="ConA-like_dom_sf"/>
</dbReference>
<name>A0A9N7TLX0_PLEPL</name>
<keyword evidence="3" id="KW-0862">Zinc</keyword>
<dbReference type="InterPro" id="IPR003879">
    <property type="entry name" value="Butyrophylin_SPRY"/>
</dbReference>
<evidence type="ECO:0000256" key="2">
    <source>
        <dbReference type="ARBA" id="ARBA00022771"/>
    </source>
</evidence>
<dbReference type="GO" id="GO:0005737">
    <property type="term" value="C:cytoplasm"/>
    <property type="evidence" value="ECO:0007669"/>
    <property type="project" value="UniProtKB-ARBA"/>
</dbReference>
<dbReference type="CDD" id="cd16040">
    <property type="entry name" value="SPRY_PRY_SNTX"/>
    <property type="match status" value="1"/>
</dbReference>
<dbReference type="AlphaFoldDB" id="A0A9N7TLX0"/>
<dbReference type="SUPFAM" id="SSF49899">
    <property type="entry name" value="Concanavalin A-like lectins/glucanases"/>
    <property type="match status" value="1"/>
</dbReference>
<comment type="caution">
    <text evidence="5">The sequence shown here is derived from an EMBL/GenBank/DDBJ whole genome shotgun (WGS) entry which is preliminary data.</text>
</comment>
<gene>
    <name evidence="5" type="ORF">PLEPLA_LOCUS3103</name>
</gene>
<dbReference type="InterPro" id="IPR003877">
    <property type="entry name" value="SPRY_dom"/>
</dbReference>
<dbReference type="InterPro" id="IPR043136">
    <property type="entry name" value="B30.2/SPRY_sf"/>
</dbReference>
<keyword evidence="1" id="KW-0479">Metal-binding</keyword>
<evidence type="ECO:0000259" key="4">
    <source>
        <dbReference type="PROSITE" id="PS50188"/>
    </source>
</evidence>
<feature type="non-terminal residue" evidence="5">
    <location>
        <position position="1"/>
    </location>
</feature>
<accession>A0A9N7TLX0</accession>
<dbReference type="InterPro" id="IPR006574">
    <property type="entry name" value="PRY"/>
</dbReference>
<evidence type="ECO:0000256" key="1">
    <source>
        <dbReference type="ARBA" id="ARBA00022723"/>
    </source>
</evidence>
<keyword evidence="6" id="KW-1185">Reference proteome</keyword>
<dbReference type="PANTHER" id="PTHR25465">
    <property type="entry name" value="B-BOX DOMAIN CONTAINING"/>
    <property type="match status" value="1"/>
</dbReference>
<dbReference type="InterPro" id="IPR051051">
    <property type="entry name" value="E3_ubiq-ligase_TRIM/RNF"/>
</dbReference>
<dbReference type="PRINTS" id="PR01407">
    <property type="entry name" value="BUTYPHLNCDUF"/>
</dbReference>
<dbReference type="Proteomes" id="UP001153269">
    <property type="component" value="Unassembled WGS sequence"/>
</dbReference>
<sequence length="210" mass="23609">AEPDGVRWLRPGLKKYLCELVPDTDTMNKNLQLSHDGRTVTYEDEVQKYPDHPHRFHQRPQLLCRNALTGRCYWEVDWTGIISIAVSSRGISREGDAEDCWFGRNDQSWSLYCSDRHGCTVTHKERPICSRGHFLAYHDNNPTTCSTTSSEDSNRAAVYVDVPAGTLSFFVVSGDELIHLHTFHTTSTEPLYPGFGFWGGSGASVSLPSV</sequence>
<dbReference type="EMBL" id="CADEAL010000155">
    <property type="protein sequence ID" value="CAB1415387.1"/>
    <property type="molecule type" value="Genomic_DNA"/>
</dbReference>
<evidence type="ECO:0000256" key="3">
    <source>
        <dbReference type="ARBA" id="ARBA00022833"/>
    </source>
</evidence>
<dbReference type="SMART" id="SM00589">
    <property type="entry name" value="PRY"/>
    <property type="match status" value="1"/>
</dbReference>
<evidence type="ECO:0000313" key="5">
    <source>
        <dbReference type="EMBL" id="CAB1415387.1"/>
    </source>
</evidence>
<dbReference type="GO" id="GO:0008270">
    <property type="term" value="F:zinc ion binding"/>
    <property type="evidence" value="ECO:0007669"/>
    <property type="project" value="UniProtKB-KW"/>
</dbReference>
<dbReference type="Pfam" id="PF13765">
    <property type="entry name" value="PRY"/>
    <property type="match status" value="1"/>
</dbReference>
<dbReference type="Gene3D" id="2.60.120.920">
    <property type="match status" value="1"/>
</dbReference>